<dbReference type="RefSeq" id="WP_369666151.1">
    <property type="nucleotide sequence ID" value="NZ_JBDKXB010000004.1"/>
</dbReference>
<dbReference type="SUPFAM" id="SSF54211">
    <property type="entry name" value="Ribosomal protein S5 domain 2-like"/>
    <property type="match status" value="2"/>
</dbReference>
<evidence type="ECO:0000313" key="7">
    <source>
        <dbReference type="EMBL" id="MEY6431769.1"/>
    </source>
</evidence>
<dbReference type="Gene3D" id="3.30.230.40">
    <property type="entry name" value="Imidazole glycerol phosphate dehydratase, domain 1"/>
    <property type="match status" value="2"/>
</dbReference>
<dbReference type="NCBIfam" id="NF002111">
    <property type="entry name" value="PRK00951.2-1"/>
    <property type="match status" value="1"/>
</dbReference>
<evidence type="ECO:0000313" key="8">
    <source>
        <dbReference type="Proteomes" id="UP001564408"/>
    </source>
</evidence>
<evidence type="ECO:0000256" key="3">
    <source>
        <dbReference type="ARBA" id="ARBA00023102"/>
    </source>
</evidence>
<keyword evidence="3 5" id="KW-0368">Histidine biosynthesis</keyword>
<comment type="caution">
    <text evidence="7">The sequence shown here is derived from an EMBL/GenBank/DDBJ whole genome shotgun (WGS) entry which is preliminary data.</text>
</comment>
<keyword evidence="5" id="KW-0963">Cytoplasm</keyword>
<dbReference type="EMBL" id="JBDKXB010000004">
    <property type="protein sequence ID" value="MEY6431769.1"/>
    <property type="molecule type" value="Genomic_DNA"/>
</dbReference>
<dbReference type="Proteomes" id="UP001564408">
    <property type="component" value="Unassembled WGS sequence"/>
</dbReference>
<dbReference type="PROSITE" id="PS00954">
    <property type="entry name" value="IGP_DEHYDRATASE_1"/>
    <property type="match status" value="1"/>
</dbReference>
<dbReference type="HAMAP" id="MF_00076">
    <property type="entry name" value="HisB"/>
    <property type="match status" value="1"/>
</dbReference>
<evidence type="ECO:0000256" key="2">
    <source>
        <dbReference type="ARBA" id="ARBA00022605"/>
    </source>
</evidence>
<dbReference type="InterPro" id="IPR020568">
    <property type="entry name" value="Ribosomal_Su5_D2-typ_SF"/>
</dbReference>
<dbReference type="EC" id="4.2.1.19" evidence="5 6"/>
<dbReference type="NCBIfam" id="NF002106">
    <property type="entry name" value="PRK00951.1-1"/>
    <property type="match status" value="1"/>
</dbReference>
<dbReference type="GO" id="GO:0004424">
    <property type="term" value="F:imidazoleglycerol-phosphate dehydratase activity"/>
    <property type="evidence" value="ECO:0007669"/>
    <property type="project" value="UniProtKB-EC"/>
</dbReference>
<evidence type="ECO:0000256" key="6">
    <source>
        <dbReference type="RuleBase" id="RU000599"/>
    </source>
</evidence>
<protein>
    <recommendedName>
        <fullName evidence="5 6">Imidazoleglycerol-phosphate dehydratase</fullName>
        <shortName evidence="5">IGPD</shortName>
        <ecNumber evidence="5 6">4.2.1.19</ecNumber>
    </recommendedName>
</protein>
<dbReference type="PANTHER" id="PTHR23133">
    <property type="entry name" value="IMIDAZOLEGLYCEROL-PHOSPHATE DEHYDRATASE HIS7"/>
    <property type="match status" value="1"/>
</dbReference>
<dbReference type="InterPro" id="IPR000807">
    <property type="entry name" value="ImidazoleglycerolP_deHydtase"/>
</dbReference>
<evidence type="ECO:0000256" key="5">
    <source>
        <dbReference type="HAMAP-Rule" id="MF_00076"/>
    </source>
</evidence>
<keyword evidence="2 5" id="KW-0028">Amino-acid biosynthesis</keyword>
<gene>
    <name evidence="5 7" type="primary">hisB</name>
    <name evidence="7" type="ORF">ABC977_05025</name>
</gene>
<dbReference type="PANTHER" id="PTHR23133:SF2">
    <property type="entry name" value="IMIDAZOLEGLYCEROL-PHOSPHATE DEHYDRATASE"/>
    <property type="match status" value="1"/>
</dbReference>
<dbReference type="InterPro" id="IPR038494">
    <property type="entry name" value="IGPD_sf"/>
</dbReference>
<sequence>MTAETSCQRTAQVERATLETRIRVVLDLDGTGRSRFATGVPFLEHMLDQVARHGLIDLEIEAAGDLHIDAHHTVEDLGITFGQALSRALGDKRGIRRYGHAYVPLDEALSRVVIDLSGRPGLVFQVPFVRDRIGAFEVDLVREFFQGFVNHAAVTLHIDNLRGENAHHQAETLFKAFGRALRMAVEPDPRMAGLTPSTKGAL</sequence>
<comment type="catalytic activity">
    <reaction evidence="5 6">
        <text>D-erythro-1-(imidazol-4-yl)glycerol 3-phosphate = 3-(imidazol-4-yl)-2-oxopropyl phosphate + H2O</text>
        <dbReference type="Rhea" id="RHEA:11040"/>
        <dbReference type="ChEBI" id="CHEBI:15377"/>
        <dbReference type="ChEBI" id="CHEBI:57766"/>
        <dbReference type="ChEBI" id="CHEBI:58278"/>
        <dbReference type="EC" id="4.2.1.19"/>
    </reaction>
</comment>
<reference evidence="7 8" key="1">
    <citation type="submission" date="2024-05" db="EMBL/GenBank/DDBJ databases">
        <title>Genome Sequence and Characterization of the New Strain Purple Sulfur Bacterium of Genus Thioalkalicoccus.</title>
        <authorList>
            <person name="Bryantseva I.A."/>
            <person name="Kyndt J.A."/>
            <person name="Imhoff J.F."/>
        </authorList>
    </citation>
    <scope>NUCLEOTIDE SEQUENCE [LARGE SCALE GENOMIC DNA]</scope>
    <source>
        <strain evidence="7 8">Um2</strain>
    </source>
</reference>
<keyword evidence="4 5" id="KW-0456">Lyase</keyword>
<dbReference type="InterPro" id="IPR020565">
    <property type="entry name" value="ImidazoleglycerP_deHydtase_CS"/>
</dbReference>
<dbReference type="CDD" id="cd07914">
    <property type="entry name" value="IGPD"/>
    <property type="match status" value="1"/>
</dbReference>
<dbReference type="PROSITE" id="PS00955">
    <property type="entry name" value="IGP_DEHYDRATASE_2"/>
    <property type="match status" value="1"/>
</dbReference>
<comment type="pathway">
    <text evidence="1 5 6">Amino-acid biosynthesis; L-histidine biosynthesis; L-histidine from 5-phospho-alpha-D-ribose 1-diphosphate: step 6/9.</text>
</comment>
<organism evidence="7 8">
    <name type="scientific">Thioalkalicoccus limnaeus</name>
    <dbReference type="NCBI Taxonomy" id="120681"/>
    <lineage>
        <taxon>Bacteria</taxon>
        <taxon>Pseudomonadati</taxon>
        <taxon>Pseudomonadota</taxon>
        <taxon>Gammaproteobacteria</taxon>
        <taxon>Chromatiales</taxon>
        <taxon>Chromatiaceae</taxon>
        <taxon>Thioalkalicoccus</taxon>
    </lineage>
</organism>
<evidence type="ECO:0000256" key="1">
    <source>
        <dbReference type="ARBA" id="ARBA00005047"/>
    </source>
</evidence>
<evidence type="ECO:0000256" key="4">
    <source>
        <dbReference type="ARBA" id="ARBA00023239"/>
    </source>
</evidence>
<comment type="subcellular location">
    <subcellularLocation>
        <location evidence="5 6">Cytoplasm</location>
    </subcellularLocation>
</comment>
<dbReference type="Pfam" id="PF00475">
    <property type="entry name" value="IGPD"/>
    <property type="match status" value="1"/>
</dbReference>
<proteinExistence type="inferred from homology"/>
<comment type="similarity">
    <text evidence="5 6">Belongs to the imidazoleglycerol-phosphate dehydratase family.</text>
</comment>
<keyword evidence="8" id="KW-1185">Reference proteome</keyword>
<name>A0ABV4BD79_9GAMM</name>
<accession>A0ABV4BD79</accession>
<dbReference type="NCBIfam" id="NF002109">
    <property type="entry name" value="PRK00951.1-5"/>
    <property type="match status" value="1"/>
</dbReference>
<dbReference type="NCBIfam" id="NF002114">
    <property type="entry name" value="PRK00951.2-4"/>
    <property type="match status" value="1"/>
</dbReference>